<reference evidence="2 3" key="1">
    <citation type="submission" date="2022-04" db="EMBL/GenBank/DDBJ databases">
        <title>Gracilibacillus sp. isolated from saltern.</title>
        <authorList>
            <person name="Won M."/>
            <person name="Lee C.-M."/>
            <person name="Woen H.-Y."/>
            <person name="Kwon S.-W."/>
        </authorList>
    </citation>
    <scope>NUCLEOTIDE SEQUENCE [LARGE SCALE GENOMIC DNA]</scope>
    <source>
        <strain evidence="2 3">SSWR10-1</strain>
    </source>
</reference>
<dbReference type="Gene3D" id="3.60.15.10">
    <property type="entry name" value="Ribonuclease Z/Hydroxyacylglutathione hydrolase-like"/>
    <property type="match status" value="1"/>
</dbReference>
<dbReference type="EMBL" id="CP095072">
    <property type="protein sequence ID" value="UOQ49226.1"/>
    <property type="molecule type" value="Genomic_DNA"/>
</dbReference>
<dbReference type="CDD" id="cd07721">
    <property type="entry name" value="yflN-like_MBL-fold"/>
    <property type="match status" value="1"/>
</dbReference>
<evidence type="ECO:0000259" key="1">
    <source>
        <dbReference type="SMART" id="SM00849"/>
    </source>
</evidence>
<evidence type="ECO:0000313" key="2">
    <source>
        <dbReference type="EMBL" id="UOQ49226.1"/>
    </source>
</evidence>
<name>A0ABY4F433_9BACI</name>
<dbReference type="Pfam" id="PF00753">
    <property type="entry name" value="Lactamase_B"/>
    <property type="match status" value="1"/>
</dbReference>
<feature type="domain" description="Metallo-beta-lactamase" evidence="1">
    <location>
        <begin position="35"/>
        <end position="244"/>
    </location>
</feature>
<dbReference type="PANTHER" id="PTHR42951">
    <property type="entry name" value="METALLO-BETA-LACTAMASE DOMAIN-CONTAINING"/>
    <property type="match status" value="1"/>
</dbReference>
<dbReference type="Proteomes" id="UP000831782">
    <property type="component" value="Chromosome"/>
</dbReference>
<dbReference type="SUPFAM" id="SSF56281">
    <property type="entry name" value="Metallo-hydrolase/oxidoreductase"/>
    <property type="match status" value="1"/>
</dbReference>
<dbReference type="InterPro" id="IPR001279">
    <property type="entry name" value="Metallo-B-lactamas"/>
</dbReference>
<organism evidence="2 3">
    <name type="scientific">Gracilibacillus caseinilyticus</name>
    <dbReference type="NCBI Taxonomy" id="2932256"/>
    <lineage>
        <taxon>Bacteria</taxon>
        <taxon>Bacillati</taxon>
        <taxon>Bacillota</taxon>
        <taxon>Bacilli</taxon>
        <taxon>Bacillales</taxon>
        <taxon>Bacillaceae</taxon>
        <taxon>Gracilibacillus</taxon>
    </lineage>
</organism>
<gene>
    <name evidence="2" type="ORF">MUN88_03625</name>
</gene>
<accession>A0ABY4F433</accession>
<dbReference type="InterPro" id="IPR036866">
    <property type="entry name" value="RibonucZ/Hydroxyglut_hydro"/>
</dbReference>
<evidence type="ECO:0000313" key="3">
    <source>
        <dbReference type="Proteomes" id="UP000831782"/>
    </source>
</evidence>
<sequence>MDQEHTEKWEELERDYDHAVPEEILPDIAYYRTLLANVIMIGAPNDKEWILVDAGIKKYQDRILHACEQRYGNKAPAAIILTHGHFDHIGSVKKLVDHWQVPVYIHEKELDFVTGITPYPPGDPTVGGGMISLLSTIFPTKPDHLEGIVSALPNDGSIPYLSDWKYIETFGHTPGHISLFREKDRVLIAGDAISTEKAESSFSVFFPIQHVYGPPAYFTQDWAQAEQSVHTINELEPDFIIAGHGLPMQGDTMKQELGYLAAHFQAHAIPKHKRN</sequence>
<dbReference type="SMART" id="SM00849">
    <property type="entry name" value="Lactamase_B"/>
    <property type="match status" value="1"/>
</dbReference>
<proteinExistence type="predicted"/>
<dbReference type="InterPro" id="IPR050855">
    <property type="entry name" value="NDM-1-like"/>
</dbReference>
<dbReference type="RefSeq" id="WP_244720957.1">
    <property type="nucleotide sequence ID" value="NZ_CP095072.1"/>
</dbReference>
<dbReference type="PANTHER" id="PTHR42951:SF17">
    <property type="entry name" value="METALLO-BETA-LACTAMASE DOMAIN-CONTAINING PROTEIN"/>
    <property type="match status" value="1"/>
</dbReference>
<keyword evidence="3" id="KW-1185">Reference proteome</keyword>
<protein>
    <submittedName>
        <fullName evidence="2">MBL fold metallo-hydrolase</fullName>
    </submittedName>
</protein>